<dbReference type="Proteomes" id="UP001164746">
    <property type="component" value="Chromosome 7"/>
</dbReference>
<keyword evidence="3 7" id="KW-0732">Signal</keyword>
<gene>
    <name evidence="10" type="ORF">MAR_035936</name>
</gene>
<dbReference type="InterPro" id="IPR035976">
    <property type="entry name" value="Sushi/SCR/CCP_sf"/>
</dbReference>
<dbReference type="SMART" id="SM00181">
    <property type="entry name" value="EGF"/>
    <property type="match status" value="1"/>
</dbReference>
<evidence type="ECO:0000256" key="4">
    <source>
        <dbReference type="ARBA" id="ARBA00023157"/>
    </source>
</evidence>
<keyword evidence="5" id="KW-0245">EGF-like domain</keyword>
<feature type="disulfide bond" evidence="5">
    <location>
        <begin position="285"/>
        <end position="294"/>
    </location>
</feature>
<name>A0ABY7EM13_MYAAR</name>
<feature type="disulfide bond" evidence="5">
    <location>
        <begin position="267"/>
        <end position="277"/>
    </location>
</feature>
<dbReference type="EMBL" id="CP111018">
    <property type="protein sequence ID" value="WAR10860.1"/>
    <property type="molecule type" value="Genomic_DNA"/>
</dbReference>
<dbReference type="Gene3D" id="2.10.70.10">
    <property type="entry name" value="Complement Module, domain 1"/>
    <property type="match status" value="2"/>
</dbReference>
<dbReference type="InterPro" id="IPR051503">
    <property type="entry name" value="ComplSys_Reg/VirEntry_Med"/>
</dbReference>
<evidence type="ECO:0000256" key="7">
    <source>
        <dbReference type="SAM" id="SignalP"/>
    </source>
</evidence>
<evidence type="ECO:0000256" key="5">
    <source>
        <dbReference type="PROSITE-ProRule" id="PRU00076"/>
    </source>
</evidence>
<protein>
    <submittedName>
        <fullName evidence="10">SVEP1-like protein</fullName>
    </submittedName>
</protein>
<evidence type="ECO:0000313" key="10">
    <source>
        <dbReference type="EMBL" id="WAR10860.1"/>
    </source>
</evidence>
<feature type="chain" id="PRO_5046683310" evidence="7">
    <location>
        <begin position="20"/>
        <end position="323"/>
    </location>
</feature>
<evidence type="ECO:0000256" key="6">
    <source>
        <dbReference type="PROSITE-ProRule" id="PRU00302"/>
    </source>
</evidence>
<dbReference type="PROSITE" id="PS01186">
    <property type="entry name" value="EGF_2"/>
    <property type="match status" value="1"/>
</dbReference>
<evidence type="ECO:0000256" key="1">
    <source>
        <dbReference type="ARBA" id="ARBA00004328"/>
    </source>
</evidence>
<dbReference type="PROSITE" id="PS50026">
    <property type="entry name" value="EGF_3"/>
    <property type="match status" value="1"/>
</dbReference>
<comment type="caution">
    <text evidence="5">Lacks conserved residue(s) required for the propagation of feature annotation.</text>
</comment>
<feature type="domain" description="EGF-like" evidence="8">
    <location>
        <begin position="263"/>
        <end position="295"/>
    </location>
</feature>
<keyword evidence="2 6" id="KW-0768">Sushi</keyword>
<proteinExistence type="predicted"/>
<dbReference type="InterPro" id="IPR000436">
    <property type="entry name" value="Sushi_SCR_CCP_dom"/>
</dbReference>
<evidence type="ECO:0000259" key="8">
    <source>
        <dbReference type="PROSITE" id="PS50026"/>
    </source>
</evidence>
<organism evidence="10 11">
    <name type="scientific">Mya arenaria</name>
    <name type="common">Soft-shell clam</name>
    <dbReference type="NCBI Taxonomy" id="6604"/>
    <lineage>
        <taxon>Eukaryota</taxon>
        <taxon>Metazoa</taxon>
        <taxon>Spiralia</taxon>
        <taxon>Lophotrochozoa</taxon>
        <taxon>Mollusca</taxon>
        <taxon>Bivalvia</taxon>
        <taxon>Autobranchia</taxon>
        <taxon>Heteroconchia</taxon>
        <taxon>Euheterodonta</taxon>
        <taxon>Imparidentia</taxon>
        <taxon>Neoheterodontei</taxon>
        <taxon>Myida</taxon>
        <taxon>Myoidea</taxon>
        <taxon>Myidae</taxon>
        <taxon>Mya</taxon>
    </lineage>
</organism>
<evidence type="ECO:0000256" key="2">
    <source>
        <dbReference type="ARBA" id="ARBA00022659"/>
    </source>
</evidence>
<comment type="subcellular location">
    <subcellularLocation>
        <location evidence="1">Virion</location>
    </subcellularLocation>
</comment>
<dbReference type="InterPro" id="IPR000742">
    <property type="entry name" value="EGF"/>
</dbReference>
<dbReference type="SMART" id="SM00032">
    <property type="entry name" value="CCP"/>
    <property type="match status" value="3"/>
</dbReference>
<evidence type="ECO:0000259" key="9">
    <source>
        <dbReference type="PROSITE" id="PS50923"/>
    </source>
</evidence>
<feature type="domain" description="Sushi" evidence="9">
    <location>
        <begin position="199"/>
        <end position="264"/>
    </location>
</feature>
<reference evidence="10" key="1">
    <citation type="submission" date="2022-11" db="EMBL/GenBank/DDBJ databases">
        <title>Centuries of genome instability and evolution in soft-shell clam transmissible cancer (bioRxiv).</title>
        <authorList>
            <person name="Hart S.F.M."/>
            <person name="Yonemitsu M.A."/>
            <person name="Giersch R.M."/>
            <person name="Beal B.F."/>
            <person name="Arriagada G."/>
            <person name="Davis B.W."/>
            <person name="Ostrander E.A."/>
            <person name="Goff S.P."/>
            <person name="Metzger M.J."/>
        </authorList>
    </citation>
    <scope>NUCLEOTIDE SEQUENCE</scope>
    <source>
        <strain evidence="10">MELC-2E11</strain>
        <tissue evidence="10">Siphon/mantle</tissue>
    </source>
</reference>
<dbReference type="Pfam" id="PF00084">
    <property type="entry name" value="Sushi"/>
    <property type="match status" value="1"/>
</dbReference>
<accession>A0ABY7EM13</accession>
<feature type="signal peptide" evidence="7">
    <location>
        <begin position="1"/>
        <end position="19"/>
    </location>
</feature>
<dbReference type="PANTHER" id="PTHR45785:SF2">
    <property type="entry name" value="COMPLEMENT FACTOR H-RELATED"/>
    <property type="match status" value="1"/>
</dbReference>
<keyword evidence="4 5" id="KW-1015">Disulfide bond</keyword>
<keyword evidence="11" id="KW-1185">Reference proteome</keyword>
<dbReference type="PANTHER" id="PTHR45785">
    <property type="entry name" value="COMPLEMENT FACTOR H-RELATED"/>
    <property type="match status" value="1"/>
</dbReference>
<sequence length="323" mass="36540">MLFVVVLGLFFLSASITKAKQVPRCPEIMTANGEVTYIGDRERYSYANITCNEGYSVGKDGLKTVLCLQSLQWESTLNCYKRCFQKDLRLSSRMIIHQKRKYVEHGQSVHLSCKDGYEHSLASDPDFVCSSGKLKGTKPHCIPKPCDTPTIQNGILRSGYLNRNIYSRATIMSGRMVSVSCEEDFFLYDNSKNEFIKEHFCEFPDDSYASYYVNGEKYTANTISHEEKVRVECEYGTSITVSSDVRTCWNGAWKPGEEFPVCAPALCDGGCQNGGTCTSPNRCNCPDGFSDSHCETGESLCAYISFFYLKFSSWFNKFNLFRF</sequence>
<dbReference type="PROSITE" id="PS50923">
    <property type="entry name" value="SUSHI"/>
    <property type="match status" value="1"/>
</dbReference>
<dbReference type="CDD" id="cd00054">
    <property type="entry name" value="EGF_CA"/>
    <property type="match status" value="1"/>
</dbReference>
<dbReference type="SUPFAM" id="SSF57535">
    <property type="entry name" value="Complement control module/SCR domain"/>
    <property type="match status" value="3"/>
</dbReference>
<evidence type="ECO:0000313" key="11">
    <source>
        <dbReference type="Proteomes" id="UP001164746"/>
    </source>
</evidence>
<evidence type="ECO:0000256" key="3">
    <source>
        <dbReference type="ARBA" id="ARBA00022729"/>
    </source>
</evidence>
<dbReference type="Gene3D" id="2.10.25.10">
    <property type="entry name" value="Laminin"/>
    <property type="match status" value="1"/>
</dbReference>